<name>D2W6R0_NAEGR</name>
<evidence type="ECO:0000313" key="2">
    <source>
        <dbReference type="Proteomes" id="UP000006671"/>
    </source>
</evidence>
<dbReference type="EMBL" id="GG739512">
    <property type="protein sequence ID" value="EFC35242.1"/>
    <property type="molecule type" value="Genomic_DNA"/>
</dbReference>
<keyword evidence="2" id="KW-1185">Reference proteome</keyword>
<dbReference type="VEuPathDB" id="AmoebaDB:NAEGRDRAFT_77104"/>
<gene>
    <name evidence="1" type="ORF">NAEGRDRAFT_77104</name>
</gene>
<dbReference type="RefSeq" id="XP_002667986.1">
    <property type="nucleotide sequence ID" value="XM_002667940.1"/>
</dbReference>
<evidence type="ECO:0000313" key="1">
    <source>
        <dbReference type="EMBL" id="EFC35242.1"/>
    </source>
</evidence>
<dbReference type="Proteomes" id="UP000006671">
    <property type="component" value="Unassembled WGS sequence"/>
</dbReference>
<dbReference type="KEGG" id="ngr:NAEGRDRAFT_77104"/>
<dbReference type="AlphaFoldDB" id="D2W6R0"/>
<protein>
    <submittedName>
        <fullName evidence="1">Predicted protein</fullName>
    </submittedName>
</protein>
<organism evidence="2">
    <name type="scientific">Naegleria gruberi</name>
    <name type="common">Amoeba</name>
    <dbReference type="NCBI Taxonomy" id="5762"/>
    <lineage>
        <taxon>Eukaryota</taxon>
        <taxon>Discoba</taxon>
        <taxon>Heterolobosea</taxon>
        <taxon>Tetramitia</taxon>
        <taxon>Eutetramitia</taxon>
        <taxon>Vahlkampfiidae</taxon>
        <taxon>Naegleria</taxon>
    </lineage>
</organism>
<sequence>MGCVDLSGIYLHKMDAPFKVNNWKIIHLFEVLRIALVNQYLIYKHVKKLSNLTLYEYLQEATLSDCESTNPYFKRTMHFPSSVKTRGLCEHCKNVHSLTPIKCPACSSYIHQKCFVDFHLKKHIYY</sequence>
<reference evidence="1 2" key="1">
    <citation type="journal article" date="2010" name="Cell">
        <title>The genome of Naegleria gruberi illuminates early eukaryotic versatility.</title>
        <authorList>
            <person name="Fritz-Laylin L.K."/>
            <person name="Prochnik S.E."/>
            <person name="Ginger M.L."/>
            <person name="Dacks J.B."/>
            <person name="Carpenter M.L."/>
            <person name="Field M.C."/>
            <person name="Kuo A."/>
            <person name="Paredez A."/>
            <person name="Chapman J."/>
            <person name="Pham J."/>
            <person name="Shu S."/>
            <person name="Neupane R."/>
            <person name="Cipriano M."/>
            <person name="Mancuso J."/>
            <person name="Tu H."/>
            <person name="Salamov A."/>
            <person name="Lindquist E."/>
            <person name="Shapiro H."/>
            <person name="Lucas S."/>
            <person name="Grigoriev I.V."/>
            <person name="Cande W.Z."/>
            <person name="Fulton C."/>
            <person name="Rokhsar D.S."/>
            <person name="Dawson S.C."/>
        </authorList>
    </citation>
    <scope>NUCLEOTIDE SEQUENCE [LARGE SCALE GENOMIC DNA]</scope>
    <source>
        <strain evidence="1 2">NEG-M</strain>
    </source>
</reference>
<proteinExistence type="predicted"/>
<dbReference type="OrthoDB" id="118105at2759"/>
<accession>D2W6R0</accession>
<dbReference type="GeneID" id="8847824"/>
<dbReference type="InParanoid" id="D2W6R0"/>